<evidence type="ECO:0000313" key="2">
    <source>
        <dbReference type="EMBL" id="KAK4523867.1"/>
    </source>
</evidence>
<feature type="compositionally biased region" description="Basic and acidic residues" evidence="1">
    <location>
        <begin position="473"/>
        <end position="488"/>
    </location>
</feature>
<protein>
    <submittedName>
        <fullName evidence="2">Uncharacterized protein</fullName>
    </submittedName>
</protein>
<name>A0AAV9I921_9RHOD</name>
<feature type="region of interest" description="Disordered" evidence="1">
    <location>
        <begin position="448"/>
        <end position="490"/>
    </location>
</feature>
<evidence type="ECO:0000313" key="3">
    <source>
        <dbReference type="Proteomes" id="UP001300502"/>
    </source>
</evidence>
<keyword evidence="3" id="KW-1185">Reference proteome</keyword>
<feature type="compositionally biased region" description="Polar residues" evidence="1">
    <location>
        <begin position="216"/>
        <end position="234"/>
    </location>
</feature>
<organism evidence="2 3">
    <name type="scientific">Galdieria yellowstonensis</name>
    <dbReference type="NCBI Taxonomy" id="3028027"/>
    <lineage>
        <taxon>Eukaryota</taxon>
        <taxon>Rhodophyta</taxon>
        <taxon>Bangiophyceae</taxon>
        <taxon>Galdieriales</taxon>
        <taxon>Galdieriaceae</taxon>
        <taxon>Galdieria</taxon>
    </lineage>
</organism>
<evidence type="ECO:0000256" key="1">
    <source>
        <dbReference type="SAM" id="MobiDB-lite"/>
    </source>
</evidence>
<feature type="region of interest" description="Disordered" evidence="1">
    <location>
        <begin position="216"/>
        <end position="276"/>
    </location>
</feature>
<sequence length="806" mass="89286">MVDILDILRIAKDDTVRNVAAMDVLANGKKRAMEIDTPPPISKQILSYIFAKLSTPPNTPSNSCVGKGTTLLDKVAKAEAQVQRSCGGVSDECCEISPDAYIRPCGEASGVVEHEISKDCLEMGENDKPLSCLEEKGTDTEDLEGSSKSQEEKTSSSSNEQDYPSKYFRCLSIENDQESHFLYGLVVPLVARILLVSCPNIMCIVEIPVIERDKQASQASSSDESFPSTNSSPDELNAEYCRSSSSESRGSIRLQSGETSQRENPPSKKSSERGSTLGGSFNCSFIKDPVKRERAAQLISSSLEALTAKVHIPHHDESEFTLSRVQPCRHRYVRDKKSRTLCGAMVEYTNASTCEVTVDDAFRVLALRRPDLNTPILLFTFDCDSHERMFHECLGYTNSFIIDIKRNEKFGDDSLNTNEKLQICKRLLPRRLSSRELPINCNNEKYSSEQRDKSISRQRPQALRRSRSLSLFDKSKENRTGEKRERSPKVSYSFAHDGGKFYQKHAKLESDIPTELYKGCGTGSVSNGLLDTFFTERVASPSDPTVLKKKESCLLSNVSPHFICRDSDQKSVYSCYEQSSPEMSTSLVATSSNTSKVSNNSFPFQGTSVLPATSNLSTASSGPVFSAPIGSFPLTTQYSGAFDRFSYYPFELVYYPDPLMQGYKLNTYQPLSDAASSGYNPVDWNGSRRNPVFTSGQCVTGQISSGYQSPRQYSFPVHETQMSYMDKVAKWYAFSSDASCENGMKPSPVFREMRSPTFSDTVATNPSGTNANSDDDSFMRKVASEALAMLGESHGDESSHPHDEST</sequence>
<dbReference type="AlphaFoldDB" id="A0AAV9I921"/>
<feature type="compositionally biased region" description="Basic and acidic residues" evidence="1">
    <location>
        <begin position="793"/>
        <end position="806"/>
    </location>
</feature>
<feature type="region of interest" description="Disordered" evidence="1">
    <location>
        <begin position="758"/>
        <end position="806"/>
    </location>
</feature>
<accession>A0AAV9I921</accession>
<gene>
    <name evidence="2" type="ORF">GAYE_SCF00G1763</name>
</gene>
<feature type="compositionally biased region" description="Low complexity" evidence="1">
    <location>
        <begin position="242"/>
        <end position="256"/>
    </location>
</feature>
<feature type="compositionally biased region" description="Polar residues" evidence="1">
    <location>
        <begin position="758"/>
        <end position="772"/>
    </location>
</feature>
<comment type="caution">
    <text evidence="2">The sequence shown here is derived from an EMBL/GenBank/DDBJ whole genome shotgun (WGS) entry which is preliminary data.</text>
</comment>
<dbReference type="Proteomes" id="UP001300502">
    <property type="component" value="Unassembled WGS sequence"/>
</dbReference>
<dbReference type="EMBL" id="JANCYU010000020">
    <property type="protein sequence ID" value="KAK4523867.1"/>
    <property type="molecule type" value="Genomic_DNA"/>
</dbReference>
<reference evidence="2 3" key="1">
    <citation type="submission" date="2022-07" db="EMBL/GenBank/DDBJ databases">
        <title>Genome-wide signatures of adaptation to extreme environments.</title>
        <authorList>
            <person name="Cho C.H."/>
            <person name="Yoon H.S."/>
        </authorList>
    </citation>
    <scope>NUCLEOTIDE SEQUENCE [LARGE SCALE GENOMIC DNA]</scope>
    <source>
        <strain evidence="2 3">108.79 E11</strain>
    </source>
</reference>
<proteinExistence type="predicted"/>
<feature type="region of interest" description="Disordered" evidence="1">
    <location>
        <begin position="131"/>
        <end position="162"/>
    </location>
</feature>